<organism evidence="1">
    <name type="scientific">marine sediment metagenome</name>
    <dbReference type="NCBI Taxonomy" id="412755"/>
    <lineage>
        <taxon>unclassified sequences</taxon>
        <taxon>metagenomes</taxon>
        <taxon>ecological metagenomes</taxon>
    </lineage>
</organism>
<evidence type="ECO:0000313" key="1">
    <source>
        <dbReference type="EMBL" id="KKL28565.1"/>
    </source>
</evidence>
<name>A0A0F9C2Y6_9ZZZZ</name>
<proteinExistence type="predicted"/>
<dbReference type="EMBL" id="LAZR01035050">
    <property type="protein sequence ID" value="KKL28565.1"/>
    <property type="molecule type" value="Genomic_DNA"/>
</dbReference>
<reference evidence="1" key="1">
    <citation type="journal article" date="2015" name="Nature">
        <title>Complex archaea that bridge the gap between prokaryotes and eukaryotes.</title>
        <authorList>
            <person name="Spang A."/>
            <person name="Saw J.H."/>
            <person name="Jorgensen S.L."/>
            <person name="Zaremba-Niedzwiedzka K."/>
            <person name="Martijn J."/>
            <person name="Lind A.E."/>
            <person name="van Eijk R."/>
            <person name="Schleper C."/>
            <person name="Guy L."/>
            <person name="Ettema T.J."/>
        </authorList>
    </citation>
    <scope>NUCLEOTIDE SEQUENCE</scope>
</reference>
<dbReference type="AlphaFoldDB" id="A0A0F9C2Y6"/>
<protein>
    <submittedName>
        <fullName evidence="1">Uncharacterized protein</fullName>
    </submittedName>
</protein>
<comment type="caution">
    <text evidence="1">The sequence shown here is derived from an EMBL/GenBank/DDBJ whole genome shotgun (WGS) entry which is preliminary data.</text>
</comment>
<gene>
    <name evidence="1" type="ORF">LCGC14_2373850</name>
</gene>
<feature type="non-terminal residue" evidence="1">
    <location>
        <position position="1"/>
    </location>
</feature>
<accession>A0A0F9C2Y6</accession>
<sequence>SEDKCLKILTQLRDYYGKEYKLENSSYIESSVIEVN</sequence>